<evidence type="ECO:0000313" key="3">
    <source>
        <dbReference type="EMBL" id="KAG5470527.1"/>
    </source>
</evidence>
<evidence type="ECO:0000256" key="1">
    <source>
        <dbReference type="SAM" id="MobiDB-lite"/>
    </source>
</evidence>
<feature type="domain" description="CRAL-TRIO" evidence="2">
    <location>
        <begin position="132"/>
        <end position="320"/>
    </location>
</feature>
<reference evidence="3 4" key="1">
    <citation type="submission" date="2021-03" db="EMBL/GenBank/DDBJ databases">
        <title>Leishmania (Mundinia) martiniquensis Genome sequencing and assembly.</title>
        <authorList>
            <person name="Almutairi H."/>
            <person name="Gatherer D."/>
        </authorList>
    </citation>
    <scope>NUCLEOTIDE SEQUENCE [LARGE SCALE GENOMIC DNA]</scope>
    <source>
        <strain evidence="3">LSCM1</strain>
    </source>
</reference>
<dbReference type="EMBL" id="JAFEUZ010000032">
    <property type="protein sequence ID" value="KAG5470527.1"/>
    <property type="molecule type" value="Genomic_DNA"/>
</dbReference>
<dbReference type="PANTHER" id="PTHR45657">
    <property type="entry name" value="CRAL-TRIO DOMAIN-CONTAINING PROTEIN YKL091C-RELATED"/>
    <property type="match status" value="1"/>
</dbReference>
<gene>
    <name evidence="3" type="ORF">LSCM1_01771</name>
</gene>
<dbReference type="InterPro" id="IPR036865">
    <property type="entry name" value="CRAL-TRIO_dom_sf"/>
</dbReference>
<dbReference type="SUPFAM" id="SSF52087">
    <property type="entry name" value="CRAL/TRIO domain"/>
    <property type="match status" value="1"/>
</dbReference>
<accession>A0A836KFA9</accession>
<dbReference type="InterPro" id="IPR051026">
    <property type="entry name" value="PI/PC_transfer"/>
</dbReference>
<dbReference type="SMART" id="SM00516">
    <property type="entry name" value="SEC14"/>
    <property type="match status" value="1"/>
</dbReference>
<dbReference type="Gene3D" id="2.60.120.680">
    <property type="entry name" value="GOLD domain"/>
    <property type="match status" value="1"/>
</dbReference>
<dbReference type="InterPro" id="IPR001251">
    <property type="entry name" value="CRAL-TRIO_dom"/>
</dbReference>
<name>A0A836KFA9_9TRYP</name>
<protein>
    <recommendedName>
        <fullName evidence="2">CRAL-TRIO domain-containing protein</fullName>
    </recommendedName>
</protein>
<organism evidence="3 4">
    <name type="scientific">Leishmania martiniquensis</name>
    <dbReference type="NCBI Taxonomy" id="1580590"/>
    <lineage>
        <taxon>Eukaryota</taxon>
        <taxon>Discoba</taxon>
        <taxon>Euglenozoa</taxon>
        <taxon>Kinetoplastea</taxon>
        <taxon>Metakinetoplastina</taxon>
        <taxon>Trypanosomatida</taxon>
        <taxon>Trypanosomatidae</taxon>
        <taxon>Leishmaniinae</taxon>
        <taxon>Leishmania</taxon>
    </lineage>
</organism>
<dbReference type="GeneID" id="92511883"/>
<feature type="region of interest" description="Disordered" evidence="1">
    <location>
        <begin position="327"/>
        <end position="346"/>
    </location>
</feature>
<dbReference type="Gene3D" id="3.40.525.10">
    <property type="entry name" value="CRAL-TRIO lipid binding domain"/>
    <property type="match status" value="1"/>
</dbReference>
<keyword evidence="4" id="KW-1185">Reference proteome</keyword>
<dbReference type="SUPFAM" id="SSF46938">
    <property type="entry name" value="CRAL/TRIO N-terminal domain"/>
    <property type="match status" value="1"/>
</dbReference>
<dbReference type="KEGG" id="lmat:92511883"/>
<proteinExistence type="predicted"/>
<comment type="caution">
    <text evidence="3">The sequence shown here is derived from an EMBL/GenBank/DDBJ whole genome shotgun (WGS) entry which is preliminary data.</text>
</comment>
<evidence type="ECO:0000259" key="2">
    <source>
        <dbReference type="PROSITE" id="PS50191"/>
    </source>
</evidence>
<sequence>MVKPSEVPATVPEMEELTAQQEADIEAFLAKLDERYKGKMPPYIAREHTKERRRIFGYKALKARKWKIGHALKMVEKTVAFREQHGIDQWKLFPSSFPLRGFDEQELCSMLRELPHGKHLYPREGVSDVERCYRALQTSYVNVYHYWDKSGHPVLYDCCGHANVAEILRDLAGITPVGKSLLDVIVPYHMYMNEVQYYLIQYADKVSKEGGGQAIMGVTVIINMEGLSFKVVQRRYIQILRAIFEVDQAHYPEMLHRLLIINAPSFFRIVYDWLKGSLDEGTRSKLVLSSNKEEGVQILRRFIDDDKIPRELGGACDCEGGCLPRYTKHKDDDQGGTSELSSQIGESDAATEVVGIKRGKQFVQTYELQSGDQLTWEFAVDGMREVHFSALFSPYAEKQASRSSLCCTGDAESAATPTTTPATHSKTVKVHNFNHSSTGAAALTLKDEKLSMDADSFQPAEAGMLTLTWSNKGSWMQGRQVQYRVLHHKYSTW</sequence>
<dbReference type="AlphaFoldDB" id="A0A836KFA9"/>
<dbReference type="CDD" id="cd00170">
    <property type="entry name" value="SEC14"/>
    <property type="match status" value="1"/>
</dbReference>
<dbReference type="SUPFAM" id="SSF101576">
    <property type="entry name" value="Supernatant protein factor (SPF), C-terminal domain"/>
    <property type="match status" value="1"/>
</dbReference>
<dbReference type="PROSITE" id="PS50191">
    <property type="entry name" value="CRAL_TRIO"/>
    <property type="match status" value="1"/>
</dbReference>
<dbReference type="Pfam" id="PF00650">
    <property type="entry name" value="CRAL_TRIO"/>
    <property type="match status" value="1"/>
</dbReference>
<dbReference type="PANTHER" id="PTHR45657:SF1">
    <property type="entry name" value="CRAL-TRIO DOMAIN-CONTAINING PROTEIN YKL091C-RELATED"/>
    <property type="match status" value="1"/>
</dbReference>
<dbReference type="RefSeq" id="XP_067175920.1">
    <property type="nucleotide sequence ID" value="XM_067319371.1"/>
</dbReference>
<dbReference type="InterPro" id="IPR036273">
    <property type="entry name" value="CRAL/TRIO_N_dom_sf"/>
</dbReference>
<dbReference type="OrthoDB" id="1434354at2759"/>
<dbReference type="Proteomes" id="UP000673552">
    <property type="component" value="Chromosome 32"/>
</dbReference>
<feature type="compositionally biased region" description="Polar residues" evidence="1">
    <location>
        <begin position="335"/>
        <end position="345"/>
    </location>
</feature>
<evidence type="ECO:0000313" key="4">
    <source>
        <dbReference type="Proteomes" id="UP000673552"/>
    </source>
</evidence>
<dbReference type="InterPro" id="IPR036598">
    <property type="entry name" value="GOLD_dom_sf"/>
</dbReference>